<protein>
    <submittedName>
        <fullName evidence="9">ATP synthase F0 subunit 8</fullName>
    </submittedName>
</protein>
<keyword evidence="4 9" id="KW-0496">Mitochondrion</keyword>
<keyword evidence="6" id="KW-0066">ATP synthesis</keyword>
<keyword evidence="5 7" id="KW-0472">Membrane</keyword>
<evidence type="ECO:0000313" key="9">
    <source>
        <dbReference type="EMBL" id="APC24867.1"/>
    </source>
</evidence>
<dbReference type="EMBL" id="KX687876">
    <property type="protein sequence ID" value="APC24867.1"/>
    <property type="molecule type" value="Genomic_DNA"/>
</dbReference>
<geneLocation type="mitochondrion" evidence="9"/>
<name>A0A1J0F7A6_9FLOR</name>
<feature type="transmembrane region" description="Helical" evidence="7">
    <location>
        <begin position="12"/>
        <end position="36"/>
    </location>
</feature>
<keyword evidence="3 7" id="KW-1133">Transmembrane helix</keyword>
<evidence type="ECO:0000256" key="3">
    <source>
        <dbReference type="ARBA" id="ARBA00022989"/>
    </source>
</evidence>
<comment type="subcellular location">
    <subcellularLocation>
        <location evidence="1">Mitochondrion membrane</location>
    </subcellularLocation>
</comment>
<dbReference type="InterPro" id="IPR003319">
    <property type="entry name" value="YMF19-like_N"/>
</dbReference>
<evidence type="ECO:0000256" key="2">
    <source>
        <dbReference type="ARBA" id="ARBA00022692"/>
    </source>
</evidence>
<dbReference type="GO" id="GO:0031966">
    <property type="term" value="C:mitochondrial membrane"/>
    <property type="evidence" value="ECO:0007669"/>
    <property type="project" value="UniProtKB-SubCell"/>
</dbReference>
<evidence type="ECO:0000256" key="7">
    <source>
        <dbReference type="SAM" id="Phobius"/>
    </source>
</evidence>
<gene>
    <name evidence="9" type="primary">atp8</name>
</gene>
<proteinExistence type="predicted"/>
<keyword evidence="2 7" id="KW-0812">Transmembrane</keyword>
<dbReference type="AlphaFoldDB" id="A0A1J0F7A6"/>
<sequence>MPQLDRIIVFSQIFWLFITFIVLYTILLHFFLPLFLKSLKSRKQIVEANALEAFNIENSFLAKQNILRKVLTKNLVLVKKLLTTDSIFLALTKKNLDVQPVDIKVGNIIRNTILYCDSQLLNFLLLKPKPLNLKFRL</sequence>
<feature type="domain" description="ATP synthase YMF19-like N-terminal" evidence="8">
    <location>
        <begin position="2"/>
        <end position="70"/>
    </location>
</feature>
<evidence type="ECO:0000256" key="5">
    <source>
        <dbReference type="ARBA" id="ARBA00023136"/>
    </source>
</evidence>
<dbReference type="GO" id="GO:0006754">
    <property type="term" value="P:ATP biosynthetic process"/>
    <property type="evidence" value="ECO:0007669"/>
    <property type="project" value="UniProtKB-KW"/>
</dbReference>
<evidence type="ECO:0000256" key="1">
    <source>
        <dbReference type="ARBA" id="ARBA00004325"/>
    </source>
</evidence>
<evidence type="ECO:0000259" key="8">
    <source>
        <dbReference type="Pfam" id="PF02326"/>
    </source>
</evidence>
<accession>A0A1J0F7A6</accession>
<organism evidence="9">
    <name type="scientific">Ahnfeltia plicata</name>
    <dbReference type="NCBI Taxonomy" id="28023"/>
    <lineage>
        <taxon>Eukaryota</taxon>
        <taxon>Rhodophyta</taxon>
        <taxon>Florideophyceae</taxon>
        <taxon>Ahnfeltiophycidae</taxon>
        <taxon>Ahnfeltiales</taxon>
        <taxon>Ahnfeltiaceae</taxon>
        <taxon>Ahnfeltia</taxon>
    </lineage>
</organism>
<evidence type="ECO:0000256" key="6">
    <source>
        <dbReference type="ARBA" id="ARBA00023310"/>
    </source>
</evidence>
<reference evidence="9" key="1">
    <citation type="journal article" date="2016" name="Genome Biol. Evol.">
        <title>Red Algal Mitochondrial Genomes are More Complete than Previously Reported.</title>
        <authorList>
            <person name="Salomaki E.D."/>
            <person name="Lane C.E."/>
        </authorList>
    </citation>
    <scope>NUCLEOTIDE SEQUENCE</scope>
</reference>
<evidence type="ECO:0000256" key="4">
    <source>
        <dbReference type="ARBA" id="ARBA00023128"/>
    </source>
</evidence>
<dbReference type="Pfam" id="PF02326">
    <property type="entry name" value="YMF19"/>
    <property type="match status" value="1"/>
</dbReference>